<dbReference type="EMBL" id="ATLV01018573">
    <property type="status" value="NOT_ANNOTATED_CDS"/>
    <property type="molecule type" value="Genomic_DNA"/>
</dbReference>
<keyword evidence="4" id="KW-1185">Reference proteome</keyword>
<protein>
    <submittedName>
        <fullName evidence="2 3">Uncharacterized protein</fullName>
    </submittedName>
</protein>
<evidence type="ECO:0000313" key="3">
    <source>
        <dbReference type="EnsemblMetazoa" id="ASIC010985-PA"/>
    </source>
</evidence>
<dbReference type="EnsemblMetazoa" id="ASIC010985-RA">
    <property type="protein sequence ID" value="ASIC010985-PA"/>
    <property type="gene ID" value="ASIC010985"/>
</dbReference>
<sequence length="55" mass="6611">MGYRLEIIHILLCVAFEVFTYCVLCFNLIRHYIQQGQIEHQLQQQLEQRLQFAGN</sequence>
<organism evidence="2">
    <name type="scientific">Anopheles sinensis</name>
    <name type="common">Mosquito</name>
    <dbReference type="NCBI Taxonomy" id="74873"/>
    <lineage>
        <taxon>Eukaryota</taxon>
        <taxon>Metazoa</taxon>
        <taxon>Ecdysozoa</taxon>
        <taxon>Arthropoda</taxon>
        <taxon>Hexapoda</taxon>
        <taxon>Insecta</taxon>
        <taxon>Pterygota</taxon>
        <taxon>Neoptera</taxon>
        <taxon>Endopterygota</taxon>
        <taxon>Diptera</taxon>
        <taxon>Nematocera</taxon>
        <taxon>Culicoidea</taxon>
        <taxon>Culicidae</taxon>
        <taxon>Anophelinae</taxon>
        <taxon>Anopheles</taxon>
    </lineage>
</organism>
<dbReference type="VEuPathDB" id="VectorBase:ASIC010985"/>
<dbReference type="Proteomes" id="UP000030765">
    <property type="component" value="Unassembled WGS sequence"/>
</dbReference>
<keyword evidence="1" id="KW-1133">Transmembrane helix</keyword>
<name>A0A084VYY4_ANOSI</name>
<proteinExistence type="predicted"/>
<accession>A0A084VYY4</accession>
<feature type="transmembrane region" description="Helical" evidence="1">
    <location>
        <begin position="6"/>
        <end position="29"/>
    </location>
</feature>
<dbReference type="AlphaFoldDB" id="A0A084VYY4"/>
<dbReference type="EMBL" id="KE525238">
    <property type="protein sequence ID" value="KFB43178.1"/>
    <property type="molecule type" value="Genomic_DNA"/>
</dbReference>
<reference evidence="2 4" key="1">
    <citation type="journal article" date="2014" name="BMC Genomics">
        <title>Genome sequence of Anopheles sinensis provides insight into genetics basis of mosquito competence for malaria parasites.</title>
        <authorList>
            <person name="Zhou D."/>
            <person name="Zhang D."/>
            <person name="Ding G."/>
            <person name="Shi L."/>
            <person name="Hou Q."/>
            <person name="Ye Y."/>
            <person name="Xu Y."/>
            <person name="Zhou H."/>
            <person name="Xiong C."/>
            <person name="Li S."/>
            <person name="Yu J."/>
            <person name="Hong S."/>
            <person name="Yu X."/>
            <person name="Zou P."/>
            <person name="Chen C."/>
            <person name="Chang X."/>
            <person name="Wang W."/>
            <person name="Lv Y."/>
            <person name="Sun Y."/>
            <person name="Ma L."/>
            <person name="Shen B."/>
            <person name="Zhu C."/>
        </authorList>
    </citation>
    <scope>NUCLEOTIDE SEQUENCE [LARGE SCALE GENOMIC DNA]</scope>
</reference>
<keyword evidence="1" id="KW-0812">Transmembrane</keyword>
<evidence type="ECO:0000313" key="4">
    <source>
        <dbReference type="Proteomes" id="UP000030765"/>
    </source>
</evidence>
<keyword evidence="1" id="KW-0472">Membrane</keyword>
<reference evidence="3" key="2">
    <citation type="submission" date="2020-05" db="UniProtKB">
        <authorList>
            <consortium name="EnsemblMetazoa"/>
        </authorList>
    </citation>
    <scope>IDENTIFICATION</scope>
</reference>
<gene>
    <name evidence="2" type="ORF">ZHAS_00010985</name>
</gene>
<evidence type="ECO:0000313" key="2">
    <source>
        <dbReference type="EMBL" id="KFB43178.1"/>
    </source>
</evidence>
<evidence type="ECO:0000256" key="1">
    <source>
        <dbReference type="SAM" id="Phobius"/>
    </source>
</evidence>